<dbReference type="Pfam" id="PF07738">
    <property type="entry name" value="Sad1_UNC"/>
    <property type="match status" value="1"/>
</dbReference>
<feature type="non-terminal residue" evidence="6">
    <location>
        <position position="133"/>
    </location>
</feature>
<dbReference type="AlphaFoldDB" id="A0A7L3FTU5"/>
<evidence type="ECO:0000256" key="4">
    <source>
        <dbReference type="ARBA" id="ARBA00023136"/>
    </source>
</evidence>
<dbReference type="InterPro" id="IPR012919">
    <property type="entry name" value="SUN_dom"/>
</dbReference>
<dbReference type="PANTHER" id="PTHR12911:SF24">
    <property type="entry name" value="SUN DOMAIN-CONTAINING PROTEIN 3"/>
    <property type="match status" value="1"/>
</dbReference>
<feature type="domain" description="SUN" evidence="5">
    <location>
        <begin position="1"/>
        <end position="126"/>
    </location>
</feature>
<organism evidence="6 7">
    <name type="scientific">Zapornia atra</name>
    <name type="common">Henderson crake</name>
    <dbReference type="NCBI Taxonomy" id="2585822"/>
    <lineage>
        <taxon>Eukaryota</taxon>
        <taxon>Metazoa</taxon>
        <taxon>Chordata</taxon>
        <taxon>Craniata</taxon>
        <taxon>Vertebrata</taxon>
        <taxon>Euteleostomi</taxon>
        <taxon>Archelosauria</taxon>
        <taxon>Archosauria</taxon>
        <taxon>Dinosauria</taxon>
        <taxon>Saurischia</taxon>
        <taxon>Theropoda</taxon>
        <taxon>Coelurosauria</taxon>
        <taxon>Aves</taxon>
        <taxon>Neognathae</taxon>
        <taxon>Neoaves</taxon>
        <taxon>Gruiformes</taxon>
        <taxon>Rallidae</taxon>
        <taxon>Zapornia</taxon>
    </lineage>
</organism>
<accession>A0A7L3FTU5</accession>
<dbReference type="GO" id="GO:0034993">
    <property type="term" value="C:meiotic nuclear membrane microtubule tethering complex"/>
    <property type="evidence" value="ECO:0007669"/>
    <property type="project" value="TreeGrafter"/>
</dbReference>
<sequence length="133" mass="14838">ALCFQLDISPGYCWTTPTSQSQVVISLPTHVQPTAITLQHPLMKDTVLGDISSAPRDFSVVGVNEGGEEETLLGTFTYETEKELSQTFPLQEISRAFQQIKLLIQNNWGNRSHTCIYRVQVDGRIKKTNAKGQ</sequence>
<evidence type="ECO:0000256" key="3">
    <source>
        <dbReference type="ARBA" id="ARBA00022989"/>
    </source>
</evidence>
<keyword evidence="2" id="KW-0812">Transmembrane</keyword>
<evidence type="ECO:0000313" key="6">
    <source>
        <dbReference type="EMBL" id="NXT83561.1"/>
    </source>
</evidence>
<name>A0A7L3FTU5_9GRUI</name>
<evidence type="ECO:0000313" key="7">
    <source>
        <dbReference type="Proteomes" id="UP000557426"/>
    </source>
</evidence>
<keyword evidence="4" id="KW-0472">Membrane</keyword>
<dbReference type="GO" id="GO:0043495">
    <property type="term" value="F:protein-membrane adaptor activity"/>
    <property type="evidence" value="ECO:0007669"/>
    <property type="project" value="TreeGrafter"/>
</dbReference>
<comment type="subcellular location">
    <subcellularLocation>
        <location evidence="1">Nucleus inner membrane</location>
    </subcellularLocation>
</comment>
<gene>
    <name evidence="6" type="primary">Spag4_1</name>
    <name evidence="6" type="ORF">ZAPATR_R03151</name>
</gene>
<proteinExistence type="predicted"/>
<dbReference type="EMBL" id="VZTU01028282">
    <property type="protein sequence ID" value="NXT83561.1"/>
    <property type="molecule type" value="Genomic_DNA"/>
</dbReference>
<dbReference type="Proteomes" id="UP000557426">
    <property type="component" value="Unassembled WGS sequence"/>
</dbReference>
<evidence type="ECO:0000256" key="1">
    <source>
        <dbReference type="ARBA" id="ARBA00004540"/>
    </source>
</evidence>
<dbReference type="PANTHER" id="PTHR12911">
    <property type="entry name" value="SAD1/UNC-84-LIKE PROTEIN-RELATED"/>
    <property type="match status" value="1"/>
</dbReference>
<dbReference type="InterPro" id="IPR045119">
    <property type="entry name" value="SUN1-5"/>
</dbReference>
<evidence type="ECO:0000259" key="5">
    <source>
        <dbReference type="PROSITE" id="PS51469"/>
    </source>
</evidence>
<evidence type="ECO:0000256" key="2">
    <source>
        <dbReference type="ARBA" id="ARBA00022692"/>
    </source>
</evidence>
<keyword evidence="3" id="KW-1133">Transmembrane helix</keyword>
<dbReference type="PROSITE" id="PS51469">
    <property type="entry name" value="SUN"/>
    <property type="match status" value="1"/>
</dbReference>
<feature type="non-terminal residue" evidence="6">
    <location>
        <position position="1"/>
    </location>
</feature>
<reference evidence="6 7" key="1">
    <citation type="submission" date="2019-09" db="EMBL/GenBank/DDBJ databases">
        <title>Bird 10,000 Genomes (B10K) Project - Family phase.</title>
        <authorList>
            <person name="Zhang G."/>
        </authorList>
    </citation>
    <scope>NUCLEOTIDE SEQUENCE [LARGE SCALE GENOMIC DNA]</scope>
    <source>
        <strain evidence="6">B10K-DU-011-47</strain>
        <tissue evidence="6">Mixed tissue sample</tissue>
    </source>
</reference>
<protein>
    <submittedName>
        <fullName evidence="6">SPAG4 protein</fullName>
    </submittedName>
</protein>
<dbReference type="GO" id="GO:0005637">
    <property type="term" value="C:nuclear inner membrane"/>
    <property type="evidence" value="ECO:0007669"/>
    <property type="project" value="UniProtKB-SubCell"/>
</dbReference>
<keyword evidence="7" id="KW-1185">Reference proteome</keyword>
<dbReference type="Gene3D" id="2.60.120.260">
    <property type="entry name" value="Galactose-binding domain-like"/>
    <property type="match status" value="1"/>
</dbReference>
<comment type="caution">
    <text evidence="6">The sequence shown here is derived from an EMBL/GenBank/DDBJ whole genome shotgun (WGS) entry which is preliminary data.</text>
</comment>